<name>A0A2T2P7P0_CORCC</name>
<proteinExistence type="inferred from homology"/>
<dbReference type="GO" id="GO:0005576">
    <property type="term" value="C:extracellular region"/>
    <property type="evidence" value="ECO:0007669"/>
    <property type="project" value="UniProtKB-SubCell"/>
</dbReference>
<evidence type="ECO:0000256" key="1">
    <source>
        <dbReference type="ARBA" id="ARBA00001947"/>
    </source>
</evidence>
<comment type="cofactor">
    <cofactor evidence="1">
        <name>Zn(2+)</name>
        <dbReference type="ChEBI" id="CHEBI:29105"/>
    </cofactor>
</comment>
<comment type="caution">
    <text evidence="13">Lacks conserved residue(s) required for the propagation of feature annotation.</text>
</comment>
<evidence type="ECO:0000313" key="16">
    <source>
        <dbReference type="EMBL" id="PSN73348.1"/>
    </source>
</evidence>
<evidence type="ECO:0000256" key="9">
    <source>
        <dbReference type="ARBA" id="ARBA00023026"/>
    </source>
</evidence>
<dbReference type="CDD" id="cd06242">
    <property type="entry name" value="M14-like"/>
    <property type="match status" value="1"/>
</dbReference>
<dbReference type="STRING" id="1448308.A0A2T2P7P0"/>
<evidence type="ECO:0000256" key="10">
    <source>
        <dbReference type="ARBA" id="ARBA00023180"/>
    </source>
</evidence>
<evidence type="ECO:0000256" key="2">
    <source>
        <dbReference type="ARBA" id="ARBA00003091"/>
    </source>
</evidence>
<feature type="domain" description="Peptidase M14" evidence="15">
    <location>
        <begin position="70"/>
        <end position="342"/>
    </location>
</feature>
<keyword evidence="10" id="KW-0325">Glycoprotein</keyword>
<evidence type="ECO:0000256" key="8">
    <source>
        <dbReference type="ARBA" id="ARBA00022801"/>
    </source>
</evidence>
<evidence type="ECO:0000259" key="15">
    <source>
        <dbReference type="PROSITE" id="PS52035"/>
    </source>
</evidence>
<keyword evidence="5" id="KW-0964">Secreted</keyword>
<dbReference type="SUPFAM" id="SSF53187">
    <property type="entry name" value="Zn-dependent exopeptidases"/>
    <property type="match status" value="1"/>
</dbReference>
<evidence type="ECO:0000256" key="12">
    <source>
        <dbReference type="ARBA" id="ARBA00042017"/>
    </source>
</evidence>
<evidence type="ECO:0000313" key="17">
    <source>
        <dbReference type="Proteomes" id="UP000240883"/>
    </source>
</evidence>
<keyword evidence="6" id="KW-0645">Protease</keyword>
<evidence type="ECO:0000256" key="11">
    <source>
        <dbReference type="ARBA" id="ARBA00041263"/>
    </source>
</evidence>
<dbReference type="Pfam" id="PF00246">
    <property type="entry name" value="Peptidase_M14"/>
    <property type="match status" value="1"/>
</dbReference>
<dbReference type="PROSITE" id="PS52035">
    <property type="entry name" value="PEPTIDASE_M14"/>
    <property type="match status" value="1"/>
</dbReference>
<keyword evidence="17" id="KW-1185">Reference proteome</keyword>
<evidence type="ECO:0000256" key="7">
    <source>
        <dbReference type="ARBA" id="ARBA00022729"/>
    </source>
</evidence>
<comment type="subcellular location">
    <subcellularLocation>
        <location evidence="3">Secreted</location>
    </subcellularLocation>
</comment>
<evidence type="ECO:0000256" key="13">
    <source>
        <dbReference type="PROSITE-ProRule" id="PRU01379"/>
    </source>
</evidence>
<organism evidence="16 17">
    <name type="scientific">Corynespora cassiicola Philippines</name>
    <dbReference type="NCBI Taxonomy" id="1448308"/>
    <lineage>
        <taxon>Eukaryota</taxon>
        <taxon>Fungi</taxon>
        <taxon>Dikarya</taxon>
        <taxon>Ascomycota</taxon>
        <taxon>Pezizomycotina</taxon>
        <taxon>Dothideomycetes</taxon>
        <taxon>Pleosporomycetidae</taxon>
        <taxon>Pleosporales</taxon>
        <taxon>Corynesporascaceae</taxon>
        <taxon>Corynespora</taxon>
    </lineage>
</organism>
<evidence type="ECO:0000256" key="5">
    <source>
        <dbReference type="ARBA" id="ARBA00022525"/>
    </source>
</evidence>
<evidence type="ECO:0000256" key="6">
    <source>
        <dbReference type="ARBA" id="ARBA00022670"/>
    </source>
</evidence>
<accession>A0A2T2P7P0</accession>
<dbReference type="EMBL" id="KZ678129">
    <property type="protein sequence ID" value="PSN73348.1"/>
    <property type="molecule type" value="Genomic_DNA"/>
</dbReference>
<keyword evidence="7 14" id="KW-0732">Signal</keyword>
<dbReference type="GO" id="GO:0006508">
    <property type="term" value="P:proteolysis"/>
    <property type="evidence" value="ECO:0007669"/>
    <property type="project" value="UniProtKB-KW"/>
</dbReference>
<comment type="function">
    <text evidence="2">Extracellular metalloprotease that contributes to pathogenicity.</text>
</comment>
<comment type="similarity">
    <text evidence="4 13">Belongs to the peptidase M14 family.</text>
</comment>
<dbReference type="PANTHER" id="PTHR11705:SF83">
    <property type="entry name" value="INACTIVE METALLOCARBOXYPEPTIDASE ECM14"/>
    <property type="match status" value="1"/>
</dbReference>
<dbReference type="Gene3D" id="3.40.630.10">
    <property type="entry name" value="Zn peptidases"/>
    <property type="match status" value="1"/>
</dbReference>
<dbReference type="PANTHER" id="PTHR11705">
    <property type="entry name" value="PROTEASE FAMILY M14 CARBOXYPEPTIDASE A,B"/>
    <property type="match status" value="1"/>
</dbReference>
<reference evidence="16 17" key="1">
    <citation type="journal article" date="2018" name="Front. Microbiol.">
        <title>Genome-Wide Analysis of Corynespora cassiicola Leaf Fall Disease Putative Effectors.</title>
        <authorList>
            <person name="Lopez D."/>
            <person name="Ribeiro S."/>
            <person name="Label P."/>
            <person name="Fumanal B."/>
            <person name="Venisse J.S."/>
            <person name="Kohler A."/>
            <person name="de Oliveira R.R."/>
            <person name="Labutti K."/>
            <person name="Lipzen A."/>
            <person name="Lail K."/>
            <person name="Bauer D."/>
            <person name="Ohm R.A."/>
            <person name="Barry K.W."/>
            <person name="Spatafora J."/>
            <person name="Grigoriev I.V."/>
            <person name="Martin F.M."/>
            <person name="Pujade-Renaud V."/>
        </authorList>
    </citation>
    <scope>NUCLEOTIDE SEQUENCE [LARGE SCALE GENOMIC DNA]</scope>
    <source>
        <strain evidence="16 17">Philippines</strain>
    </source>
</reference>
<gene>
    <name evidence="16" type="ORF">BS50DRAFT_482463</name>
</gene>
<dbReference type="GO" id="GO:0008270">
    <property type="term" value="F:zinc ion binding"/>
    <property type="evidence" value="ECO:0007669"/>
    <property type="project" value="InterPro"/>
</dbReference>
<evidence type="ECO:0000256" key="3">
    <source>
        <dbReference type="ARBA" id="ARBA00004613"/>
    </source>
</evidence>
<dbReference type="Proteomes" id="UP000240883">
    <property type="component" value="Unassembled WGS sequence"/>
</dbReference>
<evidence type="ECO:0000256" key="14">
    <source>
        <dbReference type="SAM" id="SignalP"/>
    </source>
</evidence>
<dbReference type="OrthoDB" id="3626597at2759"/>
<evidence type="ECO:0000256" key="4">
    <source>
        <dbReference type="ARBA" id="ARBA00005988"/>
    </source>
</evidence>
<feature type="signal peptide" evidence="14">
    <location>
        <begin position="1"/>
        <end position="20"/>
    </location>
</feature>
<sequence length="529" mass="58470">MHLAKTVLGLLHIHAGLVAGDRYADNQNAKVIDAPQVAANFPDVDGVELQSPAFTNPESIPSGWKNATVGPTSQDTLVNFLKGLSGRNGWITYNESPELVSEEGRSLPYITLSNQKKGDRKLRIWFQGGLHGDEPAGDQGILALLGKFANDPQWTASVLEKADLLILPRYNPDGVAYFQRALASNYDPNRDHAIFQRQQTRDIKRLLSEYDPHIFLDAHEYTGVLPVNQTYIRAQDLLVSANKNQNIHKDVLALGEDFVQTVFTTAEKYGLRYGPYFTTSTSNGQISLQEPGSISQANHNSAGLLQSLTFLTETRGIRLADQHFQRRTAAGFLAAEAIINKAVEEFDLVYNTIENAREEFIASNADIIVVDQSRITNASFEFINASSGELVQVPVLFRNNTPSQVVLTRPRPKAYVFSRAWGDVAERLRILGVKVDVLENDFEGTVEALTVETAELATTKFEGIAATTVTTTASQRNVRIPAGGFYVNTQQKNAAYAFVLLEPENTASQVHYNAIPLEQGDEYPIFRVL</sequence>
<dbReference type="GO" id="GO:0004181">
    <property type="term" value="F:metallocarboxypeptidase activity"/>
    <property type="evidence" value="ECO:0007669"/>
    <property type="project" value="InterPro"/>
</dbReference>
<dbReference type="AlphaFoldDB" id="A0A2T2P7P0"/>
<feature type="chain" id="PRO_5015580195" description="Carboxypeptidase M14B" evidence="14">
    <location>
        <begin position="21"/>
        <end position="529"/>
    </location>
</feature>
<keyword evidence="8" id="KW-0378">Hydrolase</keyword>
<dbReference type="InterPro" id="IPR000834">
    <property type="entry name" value="Peptidase_M14"/>
</dbReference>
<protein>
    <recommendedName>
        <fullName evidence="12">Carboxypeptidase M14B</fullName>
    </recommendedName>
    <alternativeName>
        <fullName evidence="11">Carboxypeptidase MCPB</fullName>
    </alternativeName>
</protein>
<keyword evidence="9" id="KW-0843">Virulence</keyword>